<evidence type="ECO:0000256" key="1">
    <source>
        <dbReference type="SAM" id="Phobius"/>
    </source>
</evidence>
<keyword evidence="1" id="KW-0472">Membrane</keyword>
<proteinExistence type="predicted"/>
<organism evidence="2 3">
    <name type="scientific">Ascaris lumbricoides</name>
    <name type="common">Giant roundworm</name>
    <dbReference type="NCBI Taxonomy" id="6252"/>
    <lineage>
        <taxon>Eukaryota</taxon>
        <taxon>Metazoa</taxon>
        <taxon>Ecdysozoa</taxon>
        <taxon>Nematoda</taxon>
        <taxon>Chromadorea</taxon>
        <taxon>Rhabditida</taxon>
        <taxon>Spirurina</taxon>
        <taxon>Ascaridomorpha</taxon>
        <taxon>Ascaridoidea</taxon>
        <taxon>Ascarididae</taxon>
        <taxon>Ascaris</taxon>
    </lineage>
</organism>
<feature type="transmembrane region" description="Helical" evidence="1">
    <location>
        <begin position="228"/>
        <end position="252"/>
    </location>
</feature>
<dbReference type="AlphaFoldDB" id="A0A0M3ITJ8"/>
<name>A0A0M3ITJ8_ASCLU</name>
<evidence type="ECO:0000313" key="2">
    <source>
        <dbReference type="Proteomes" id="UP000036681"/>
    </source>
</evidence>
<sequence>MNEESLDEWKKKWKEAIEQADAVLALSLPVFWSSLIYSSQLLRFIDSFLNNFPRRWEADEMNLYINSDPSVRLLVVDLYERMLLIILRAVVYEEDKASLSEEFYCRVIYDHKIFTIERLFDIINVYCTSNIAAVSSILERTIRIQNKYMNDADNYIKTSIQVIDTVAAEFSKLSRPPFEESYGDRITSLLSMIIGLFEAFRIFLPYCSSEIRRRFSTSLSIRFLTFDFSVFLQATSEFTVFFLTRFILYYFFLVWNG</sequence>
<evidence type="ECO:0000313" key="3">
    <source>
        <dbReference type="WBParaSite" id="ALUE_0002207601-mRNA-1"/>
    </source>
</evidence>
<dbReference type="WBParaSite" id="ALUE_0002207601-mRNA-1">
    <property type="protein sequence ID" value="ALUE_0002207601-mRNA-1"/>
    <property type="gene ID" value="ALUE_0002207601"/>
</dbReference>
<dbReference type="Proteomes" id="UP000036681">
    <property type="component" value="Unplaced"/>
</dbReference>
<keyword evidence="2" id="KW-1185">Reference proteome</keyword>
<accession>A0A0M3ITJ8</accession>
<reference evidence="3" key="1">
    <citation type="submission" date="2017-02" db="UniProtKB">
        <authorList>
            <consortium name="WormBaseParasite"/>
        </authorList>
    </citation>
    <scope>IDENTIFICATION</scope>
</reference>
<keyword evidence="1" id="KW-0812">Transmembrane</keyword>
<protein>
    <submittedName>
        <fullName evidence="3">Nuclear pore complex protein</fullName>
    </submittedName>
</protein>
<keyword evidence="1" id="KW-1133">Transmembrane helix</keyword>